<evidence type="ECO:0000256" key="1">
    <source>
        <dbReference type="ARBA" id="ARBA00022670"/>
    </source>
</evidence>
<dbReference type="PROSITE" id="PS50240">
    <property type="entry name" value="TRYPSIN_DOM"/>
    <property type="match status" value="1"/>
</dbReference>
<evidence type="ECO:0000256" key="4">
    <source>
        <dbReference type="ARBA" id="ARBA00023157"/>
    </source>
</evidence>
<sequence length="272" mass="29801">MVADDRVAINEVCGLPASLSRRVVGGEEAVRGSWPWQAGLVTKTGTRYALYCGGTLISSRLVVTAAHCTNMFLQGMARPRALRAAEVRVLLGAHNVTDPGDGFWVHDVAEIHRHPRFDYATIDNDIALLRLQRPVEFGPRVSPACLPDKETVYTGRWATVTGWGSTAYQGRPSAVLREVHVPLMSSAQCRRTTYGSIITRNMICAGLPAGGRDSCQGDSGGPLVVRHAHRWRLVGVVSFGFQCATAGYPGVYTRVQNYVDWINWHVDNEIRG</sequence>
<dbReference type="InterPro" id="IPR001314">
    <property type="entry name" value="Peptidase_S1A"/>
</dbReference>
<dbReference type="InterPro" id="IPR033116">
    <property type="entry name" value="TRYPSIN_SER"/>
</dbReference>
<dbReference type="InterPro" id="IPR009003">
    <property type="entry name" value="Peptidase_S1_PA"/>
</dbReference>
<dbReference type="InterPro" id="IPR018114">
    <property type="entry name" value="TRYPSIN_HIS"/>
</dbReference>
<dbReference type="OrthoDB" id="9977936at2759"/>
<dbReference type="PANTHER" id="PTHR24252">
    <property type="entry name" value="ACROSIN-RELATED"/>
    <property type="match status" value="1"/>
</dbReference>
<evidence type="ECO:0000313" key="7">
    <source>
        <dbReference type="EMBL" id="KAF0286803.1"/>
    </source>
</evidence>
<comment type="caution">
    <text evidence="7">The sequence shown here is derived from an EMBL/GenBank/DDBJ whole genome shotgun (WGS) entry which is preliminary data.</text>
</comment>
<protein>
    <submittedName>
        <fullName evidence="7">Proclotting enzyme</fullName>
    </submittedName>
</protein>
<dbReference type="PROSITE" id="PS00134">
    <property type="entry name" value="TRYPSIN_HIS"/>
    <property type="match status" value="1"/>
</dbReference>
<name>A0A6A4UY75_AMPAM</name>
<keyword evidence="3 5" id="KW-0720">Serine protease</keyword>
<keyword evidence="2 5" id="KW-0378">Hydrolase</keyword>
<evidence type="ECO:0000259" key="6">
    <source>
        <dbReference type="PROSITE" id="PS50240"/>
    </source>
</evidence>
<organism evidence="7 8">
    <name type="scientific">Amphibalanus amphitrite</name>
    <name type="common">Striped barnacle</name>
    <name type="synonym">Balanus amphitrite</name>
    <dbReference type="NCBI Taxonomy" id="1232801"/>
    <lineage>
        <taxon>Eukaryota</taxon>
        <taxon>Metazoa</taxon>
        <taxon>Ecdysozoa</taxon>
        <taxon>Arthropoda</taxon>
        <taxon>Crustacea</taxon>
        <taxon>Multicrustacea</taxon>
        <taxon>Cirripedia</taxon>
        <taxon>Thoracica</taxon>
        <taxon>Thoracicalcarea</taxon>
        <taxon>Balanomorpha</taxon>
        <taxon>Balanoidea</taxon>
        <taxon>Balanidae</taxon>
        <taxon>Amphibalaninae</taxon>
        <taxon>Amphibalanus</taxon>
    </lineage>
</organism>
<dbReference type="InterPro" id="IPR043504">
    <property type="entry name" value="Peptidase_S1_PA_chymotrypsin"/>
</dbReference>
<feature type="domain" description="Peptidase S1" evidence="6">
    <location>
        <begin position="23"/>
        <end position="267"/>
    </location>
</feature>
<dbReference type="InterPro" id="IPR001254">
    <property type="entry name" value="Trypsin_dom"/>
</dbReference>
<keyword evidence="8" id="KW-1185">Reference proteome</keyword>
<evidence type="ECO:0000256" key="5">
    <source>
        <dbReference type="RuleBase" id="RU363034"/>
    </source>
</evidence>
<dbReference type="GO" id="GO:0006508">
    <property type="term" value="P:proteolysis"/>
    <property type="evidence" value="ECO:0007669"/>
    <property type="project" value="UniProtKB-KW"/>
</dbReference>
<dbReference type="GO" id="GO:0004252">
    <property type="term" value="F:serine-type endopeptidase activity"/>
    <property type="evidence" value="ECO:0007669"/>
    <property type="project" value="InterPro"/>
</dbReference>
<dbReference type="PROSITE" id="PS00135">
    <property type="entry name" value="TRYPSIN_SER"/>
    <property type="match status" value="1"/>
</dbReference>
<gene>
    <name evidence="7" type="primary">PCE_16</name>
    <name evidence="7" type="ORF">FJT64_014738</name>
</gene>
<dbReference type="SMART" id="SM00020">
    <property type="entry name" value="Tryp_SPc"/>
    <property type="match status" value="1"/>
</dbReference>
<dbReference type="Proteomes" id="UP000440578">
    <property type="component" value="Unassembled WGS sequence"/>
</dbReference>
<evidence type="ECO:0000256" key="3">
    <source>
        <dbReference type="ARBA" id="ARBA00022825"/>
    </source>
</evidence>
<dbReference type="Pfam" id="PF00089">
    <property type="entry name" value="Trypsin"/>
    <property type="match status" value="1"/>
</dbReference>
<proteinExistence type="predicted"/>
<dbReference type="PRINTS" id="PR00722">
    <property type="entry name" value="CHYMOTRYPSIN"/>
</dbReference>
<keyword evidence="1 5" id="KW-0645">Protease</keyword>
<evidence type="ECO:0000256" key="2">
    <source>
        <dbReference type="ARBA" id="ARBA00022801"/>
    </source>
</evidence>
<accession>A0A6A4UY75</accession>
<dbReference type="PANTHER" id="PTHR24252:SF7">
    <property type="entry name" value="HYALIN"/>
    <property type="match status" value="1"/>
</dbReference>
<reference evidence="7 8" key="1">
    <citation type="submission" date="2019-07" db="EMBL/GenBank/DDBJ databases">
        <title>Draft genome assembly of a fouling barnacle, Amphibalanus amphitrite (Darwin, 1854): The first reference genome for Thecostraca.</title>
        <authorList>
            <person name="Kim W."/>
        </authorList>
    </citation>
    <scope>NUCLEOTIDE SEQUENCE [LARGE SCALE GENOMIC DNA]</scope>
    <source>
        <strain evidence="7">SNU_AA5</strain>
        <tissue evidence="7">Soma without cirri and trophi</tissue>
    </source>
</reference>
<keyword evidence="4" id="KW-1015">Disulfide bond</keyword>
<dbReference type="AlphaFoldDB" id="A0A6A4UY75"/>
<dbReference type="FunFam" id="2.40.10.10:FF:000006">
    <property type="entry name" value="Serine proteinase stubble"/>
    <property type="match status" value="1"/>
</dbReference>
<evidence type="ECO:0000313" key="8">
    <source>
        <dbReference type="Proteomes" id="UP000440578"/>
    </source>
</evidence>
<dbReference type="SUPFAM" id="SSF50494">
    <property type="entry name" value="Trypsin-like serine proteases"/>
    <property type="match status" value="1"/>
</dbReference>
<dbReference type="EMBL" id="VIIS01002228">
    <property type="protein sequence ID" value="KAF0286803.1"/>
    <property type="molecule type" value="Genomic_DNA"/>
</dbReference>
<dbReference type="Gene3D" id="2.40.10.10">
    <property type="entry name" value="Trypsin-like serine proteases"/>
    <property type="match status" value="1"/>
</dbReference>
<dbReference type="CDD" id="cd00190">
    <property type="entry name" value="Tryp_SPc"/>
    <property type="match status" value="1"/>
</dbReference>